<dbReference type="SUPFAM" id="SSF46785">
    <property type="entry name" value="Winged helix' DNA-binding domain"/>
    <property type="match status" value="1"/>
</dbReference>
<dbReference type="InterPro" id="IPR004839">
    <property type="entry name" value="Aminotransferase_I/II_large"/>
</dbReference>
<gene>
    <name evidence="7" type="ORF">N495_04420</name>
</gene>
<dbReference type="PATRIC" id="fig|1379739.3.peg.1204"/>
<dbReference type="GO" id="GO:0003700">
    <property type="term" value="F:DNA-binding transcription factor activity"/>
    <property type="evidence" value="ECO:0007669"/>
    <property type="project" value="InterPro"/>
</dbReference>
<dbReference type="GO" id="GO:0030170">
    <property type="term" value="F:pyridoxal phosphate binding"/>
    <property type="evidence" value="ECO:0007669"/>
    <property type="project" value="InterPro"/>
</dbReference>
<dbReference type="CDD" id="cd00609">
    <property type="entry name" value="AAT_like"/>
    <property type="match status" value="1"/>
</dbReference>
<evidence type="ECO:0000256" key="3">
    <source>
        <dbReference type="ARBA" id="ARBA00023015"/>
    </source>
</evidence>
<keyword evidence="4" id="KW-0238">DNA-binding</keyword>
<dbReference type="InterPro" id="IPR051446">
    <property type="entry name" value="HTH_trans_reg/aminotransferase"/>
</dbReference>
<protein>
    <submittedName>
        <fullName evidence="7">GntR family transcriptional regulator</fullName>
    </submittedName>
</protein>
<feature type="domain" description="HTH gntR-type" evidence="6">
    <location>
        <begin position="13"/>
        <end position="81"/>
    </location>
</feature>
<dbReference type="PROSITE" id="PS50949">
    <property type="entry name" value="HTH_GNTR"/>
    <property type="match status" value="1"/>
</dbReference>
<dbReference type="Gene3D" id="1.10.10.10">
    <property type="entry name" value="Winged helix-like DNA-binding domain superfamily/Winged helix DNA-binding domain"/>
    <property type="match status" value="1"/>
</dbReference>
<evidence type="ECO:0000256" key="4">
    <source>
        <dbReference type="ARBA" id="ARBA00023125"/>
    </source>
</evidence>
<dbReference type="PANTHER" id="PTHR46577:SF1">
    <property type="entry name" value="HTH-TYPE TRANSCRIPTIONAL REGULATORY PROTEIN GABR"/>
    <property type="match status" value="1"/>
</dbReference>
<dbReference type="Pfam" id="PF00155">
    <property type="entry name" value="Aminotran_1_2"/>
    <property type="match status" value="1"/>
</dbReference>
<dbReference type="OrthoDB" id="9808770at2"/>
<evidence type="ECO:0000256" key="5">
    <source>
        <dbReference type="ARBA" id="ARBA00023163"/>
    </source>
</evidence>
<evidence type="ECO:0000313" key="7">
    <source>
        <dbReference type="EMBL" id="KIS22857.1"/>
    </source>
</evidence>
<dbReference type="HOGENOM" id="CLU_017584_0_1_9"/>
<keyword evidence="2" id="KW-0663">Pyridoxal phosphate</keyword>
<sequence length="478" mass="54565">MEIQITLKRNISVPLYIQIYEAYRGAILSSHLEPNSKLASIMQLKGSLCVSRNTIEMAYLQLLSEGFIYSKSGSGYFVSDLDNYESLDYSNDQSSSKEISIPPIESLHLNRAHAKYDFKPGSVEHNQFPFKTWNRVAQNIMSLENQEILTYSDPRGELLLRMEISKYLKRSRGVNCHPDQIIIGAGTQTLISLLCFILGKNKPLKVALEDPGFTAVRKAFEWNGCDIIPISLNNNVFDISMLKSKLDYPSAIYLTPSNQHPMGGLLNVSERLSLLNWSKNKDTYIIEDDYDSEFRYNIHPVPTMFSLDQFDKVIYLGTFSKTLFPAMHIGYIVLPKNLAEEFVEIGCYYNQTASKIHQLTIAEFMKSGYFEQHIRKMRTLYGKKHKKIVDSINKVFGSHAHIIGDHAGVNLTLRVNRPHSESDLIQRAKEVGVIVYPISFYHSNQKSTNKRNDIFLGYGHMKLKEIEHGITLLGEAWL</sequence>
<dbReference type="CDD" id="cd07377">
    <property type="entry name" value="WHTH_GntR"/>
    <property type="match status" value="1"/>
</dbReference>
<dbReference type="GO" id="GO:0003677">
    <property type="term" value="F:DNA binding"/>
    <property type="evidence" value="ECO:0007669"/>
    <property type="project" value="UniProtKB-KW"/>
</dbReference>
<dbReference type="AlphaFoldDB" id="A0A0D1BSV2"/>
<organism evidence="7 8">
    <name type="scientific">Clostridium botulinum B2 450</name>
    <dbReference type="NCBI Taxonomy" id="1379739"/>
    <lineage>
        <taxon>Bacteria</taxon>
        <taxon>Bacillati</taxon>
        <taxon>Bacillota</taxon>
        <taxon>Clostridia</taxon>
        <taxon>Eubacteriales</taxon>
        <taxon>Clostridiaceae</taxon>
        <taxon>Clostridium</taxon>
    </lineage>
</organism>
<comment type="caution">
    <text evidence="7">The sequence shown here is derived from an EMBL/GenBank/DDBJ whole genome shotgun (WGS) entry which is preliminary data.</text>
</comment>
<dbReference type="SMART" id="SM00345">
    <property type="entry name" value="HTH_GNTR"/>
    <property type="match status" value="1"/>
</dbReference>
<reference evidence="7 8" key="1">
    <citation type="submission" date="2014-06" db="EMBL/GenBank/DDBJ databases">
        <title>Genome characterization of distinct group I Clostridium botulinum lineages.</title>
        <authorList>
            <person name="Giordani F."/>
            <person name="Anselmo A."/>
            <person name="Fillo S."/>
            <person name="Palozzi A.M."/>
            <person name="Fortunato A."/>
            <person name="Gentile B."/>
            <person name="Ciammaruconi A."/>
            <person name="Anniballi F."/>
            <person name="De Medici D."/>
            <person name="Lista F."/>
        </authorList>
    </citation>
    <scope>NUCLEOTIDE SEQUENCE [LARGE SCALE GENOMIC DNA]</scope>
    <source>
        <strain evidence="7 8">B2 450</strain>
    </source>
</reference>
<comment type="similarity">
    <text evidence="1">In the C-terminal section; belongs to the class-I pyridoxal-phosphate-dependent aminotransferase family.</text>
</comment>
<dbReference type="InterPro" id="IPR015424">
    <property type="entry name" value="PyrdxlP-dep_Trfase"/>
</dbReference>
<dbReference type="InterPro" id="IPR036388">
    <property type="entry name" value="WH-like_DNA-bd_sf"/>
</dbReference>
<evidence type="ECO:0000256" key="2">
    <source>
        <dbReference type="ARBA" id="ARBA00022898"/>
    </source>
</evidence>
<evidence type="ECO:0000313" key="8">
    <source>
        <dbReference type="Proteomes" id="UP000032250"/>
    </source>
</evidence>
<keyword evidence="3" id="KW-0805">Transcription regulation</keyword>
<dbReference type="RefSeq" id="WP_003489084.1">
    <property type="nucleotide sequence ID" value="NZ_JXSU01000007.1"/>
</dbReference>
<dbReference type="SUPFAM" id="SSF53383">
    <property type="entry name" value="PLP-dependent transferases"/>
    <property type="match status" value="1"/>
</dbReference>
<accession>A0A0D1BSV2</accession>
<dbReference type="InterPro" id="IPR036390">
    <property type="entry name" value="WH_DNA-bd_sf"/>
</dbReference>
<dbReference type="EMBL" id="JXSU01000007">
    <property type="protein sequence ID" value="KIS22857.1"/>
    <property type="molecule type" value="Genomic_DNA"/>
</dbReference>
<dbReference type="InterPro" id="IPR000524">
    <property type="entry name" value="Tscrpt_reg_HTH_GntR"/>
</dbReference>
<dbReference type="Proteomes" id="UP000032250">
    <property type="component" value="Unassembled WGS sequence"/>
</dbReference>
<evidence type="ECO:0000256" key="1">
    <source>
        <dbReference type="ARBA" id="ARBA00005384"/>
    </source>
</evidence>
<dbReference type="Gene3D" id="3.40.640.10">
    <property type="entry name" value="Type I PLP-dependent aspartate aminotransferase-like (Major domain)"/>
    <property type="match status" value="1"/>
</dbReference>
<evidence type="ECO:0000259" key="6">
    <source>
        <dbReference type="PROSITE" id="PS50949"/>
    </source>
</evidence>
<proteinExistence type="inferred from homology"/>
<name>A0A0D1BSV2_CLOBO</name>
<keyword evidence="5" id="KW-0804">Transcription</keyword>
<dbReference type="Pfam" id="PF00392">
    <property type="entry name" value="GntR"/>
    <property type="match status" value="1"/>
</dbReference>
<dbReference type="InterPro" id="IPR015421">
    <property type="entry name" value="PyrdxlP-dep_Trfase_major"/>
</dbReference>
<dbReference type="PANTHER" id="PTHR46577">
    <property type="entry name" value="HTH-TYPE TRANSCRIPTIONAL REGULATORY PROTEIN GABR"/>
    <property type="match status" value="1"/>
</dbReference>